<comment type="caution">
    <text evidence="1">The sequence shown here is derived from an EMBL/GenBank/DDBJ whole genome shotgun (WGS) entry which is preliminary data.</text>
</comment>
<sequence length="84" mass="9443">MTMFAVVECACDTDRKIIFDETSQNWINSFWSSAIMVYCNQTPIDDDAFLKNVVWLGCDACPQTPPTKNPTECVHKDGVLNNHG</sequence>
<organism evidence="1 2">
    <name type="scientific">Steinernema carpocapsae</name>
    <name type="common">Entomopathogenic nematode</name>
    <dbReference type="NCBI Taxonomy" id="34508"/>
    <lineage>
        <taxon>Eukaryota</taxon>
        <taxon>Metazoa</taxon>
        <taxon>Ecdysozoa</taxon>
        <taxon>Nematoda</taxon>
        <taxon>Chromadorea</taxon>
        <taxon>Rhabditida</taxon>
        <taxon>Tylenchina</taxon>
        <taxon>Panagrolaimomorpha</taxon>
        <taxon>Strongyloidoidea</taxon>
        <taxon>Steinernematidae</taxon>
        <taxon>Steinernema</taxon>
    </lineage>
</organism>
<keyword evidence="2" id="KW-1185">Reference proteome</keyword>
<dbReference type="Proteomes" id="UP000298663">
    <property type="component" value="Unassembled WGS sequence"/>
</dbReference>
<reference evidence="1 2" key="1">
    <citation type="journal article" date="2015" name="Genome Biol.">
        <title>Comparative genomics of Steinernema reveals deeply conserved gene regulatory networks.</title>
        <authorList>
            <person name="Dillman A.R."/>
            <person name="Macchietto M."/>
            <person name="Porter C.F."/>
            <person name="Rogers A."/>
            <person name="Williams B."/>
            <person name="Antoshechkin I."/>
            <person name="Lee M.M."/>
            <person name="Goodwin Z."/>
            <person name="Lu X."/>
            <person name="Lewis E.E."/>
            <person name="Goodrich-Blair H."/>
            <person name="Stock S.P."/>
            <person name="Adams B.J."/>
            <person name="Sternberg P.W."/>
            <person name="Mortazavi A."/>
        </authorList>
    </citation>
    <scope>NUCLEOTIDE SEQUENCE [LARGE SCALE GENOMIC DNA]</scope>
    <source>
        <strain evidence="1 2">ALL</strain>
    </source>
</reference>
<accession>A0A4U5LZA4</accession>
<proteinExistence type="predicted"/>
<evidence type="ECO:0000313" key="1">
    <source>
        <dbReference type="EMBL" id="TKR61622.1"/>
    </source>
</evidence>
<name>A0A4U5LZA4_STECR</name>
<evidence type="ECO:0000313" key="2">
    <source>
        <dbReference type="Proteomes" id="UP000298663"/>
    </source>
</evidence>
<reference evidence="1 2" key="2">
    <citation type="journal article" date="2019" name="G3 (Bethesda)">
        <title>Hybrid Assembly of the Genome of the Entomopathogenic Nematode Steinernema carpocapsae Identifies the X-Chromosome.</title>
        <authorList>
            <person name="Serra L."/>
            <person name="Macchietto M."/>
            <person name="Macias-Munoz A."/>
            <person name="McGill C.J."/>
            <person name="Rodriguez I.M."/>
            <person name="Rodriguez B."/>
            <person name="Murad R."/>
            <person name="Mortazavi A."/>
        </authorList>
    </citation>
    <scope>NUCLEOTIDE SEQUENCE [LARGE SCALE GENOMIC DNA]</scope>
    <source>
        <strain evidence="1 2">ALL</strain>
    </source>
</reference>
<gene>
    <name evidence="1" type="ORF">L596_028712</name>
</gene>
<protein>
    <submittedName>
        <fullName evidence="1">Uncharacterized protein</fullName>
    </submittedName>
</protein>
<dbReference type="EMBL" id="AZBU02000011">
    <property type="protein sequence ID" value="TKR61622.1"/>
    <property type="molecule type" value="Genomic_DNA"/>
</dbReference>
<dbReference type="AlphaFoldDB" id="A0A4U5LZA4"/>